<gene>
    <name evidence="1" type="ORF">GCM10007962_32660</name>
</gene>
<evidence type="ECO:0000313" key="2">
    <source>
        <dbReference type="Proteomes" id="UP000612329"/>
    </source>
</evidence>
<name>A0A8J3BP52_9FLAO</name>
<evidence type="ECO:0008006" key="3">
    <source>
        <dbReference type="Google" id="ProtNLM"/>
    </source>
</evidence>
<comment type="caution">
    <text evidence="1">The sequence shown here is derived from an EMBL/GenBank/DDBJ whole genome shotgun (WGS) entry which is preliminary data.</text>
</comment>
<dbReference type="Gene3D" id="3.90.930.1">
    <property type="match status" value="1"/>
</dbReference>
<sequence length="175" mass="19887">MKIPFYILILAVLFGCKSTKIVSEPITKKTEMEFFDNGLLKSIGQIDSDFLSKSARIGLWSEFYENGKLKETGEYVADTYTNCCTGGLCDMVYSYKIGDWSYFYNNGQLKAKGTYKTGKKHINTSCEGGDEINFGFLNDSWKFYDKYGTEINPTEKELEEMDNNGIIDEFDVSGK</sequence>
<dbReference type="PROSITE" id="PS51257">
    <property type="entry name" value="PROKAR_LIPOPROTEIN"/>
    <property type="match status" value="1"/>
</dbReference>
<reference evidence="1" key="1">
    <citation type="journal article" date="2014" name="Int. J. Syst. Evol. Microbiol.">
        <title>Complete genome sequence of Corynebacterium casei LMG S-19264T (=DSM 44701T), isolated from a smear-ripened cheese.</title>
        <authorList>
            <consortium name="US DOE Joint Genome Institute (JGI-PGF)"/>
            <person name="Walter F."/>
            <person name="Albersmeier A."/>
            <person name="Kalinowski J."/>
            <person name="Ruckert C."/>
        </authorList>
    </citation>
    <scope>NUCLEOTIDE SEQUENCE</scope>
    <source>
        <strain evidence="1">JCM 12862</strain>
    </source>
</reference>
<dbReference type="Proteomes" id="UP000612329">
    <property type="component" value="Unassembled WGS sequence"/>
</dbReference>
<dbReference type="SUPFAM" id="SSF82185">
    <property type="entry name" value="Histone H3 K4-specific methyltransferase SET7/9 N-terminal domain"/>
    <property type="match status" value="1"/>
</dbReference>
<protein>
    <recommendedName>
        <fullName evidence="3">MORN repeat protein</fullName>
    </recommendedName>
</protein>
<dbReference type="AlphaFoldDB" id="A0A8J3BP52"/>
<dbReference type="Pfam" id="PF07661">
    <property type="entry name" value="MORN_2"/>
    <property type="match status" value="2"/>
</dbReference>
<evidence type="ECO:0000313" key="1">
    <source>
        <dbReference type="EMBL" id="GGK35790.1"/>
    </source>
</evidence>
<dbReference type="InterPro" id="IPR011652">
    <property type="entry name" value="MORN_2"/>
</dbReference>
<keyword evidence="2" id="KW-1185">Reference proteome</keyword>
<accession>A0A8J3BP52</accession>
<organism evidence="1 2">
    <name type="scientific">Yeosuana aromativorans</name>
    <dbReference type="NCBI Taxonomy" id="288019"/>
    <lineage>
        <taxon>Bacteria</taxon>
        <taxon>Pseudomonadati</taxon>
        <taxon>Bacteroidota</taxon>
        <taxon>Flavobacteriia</taxon>
        <taxon>Flavobacteriales</taxon>
        <taxon>Flavobacteriaceae</taxon>
        <taxon>Yeosuana</taxon>
    </lineage>
</organism>
<dbReference type="EMBL" id="BMNR01000015">
    <property type="protein sequence ID" value="GGK35790.1"/>
    <property type="molecule type" value="Genomic_DNA"/>
</dbReference>
<proteinExistence type="predicted"/>
<reference evidence="1" key="2">
    <citation type="submission" date="2020-09" db="EMBL/GenBank/DDBJ databases">
        <authorList>
            <person name="Sun Q."/>
            <person name="Ohkuma M."/>
        </authorList>
    </citation>
    <scope>NUCLEOTIDE SEQUENCE</scope>
    <source>
        <strain evidence="1">JCM 12862</strain>
    </source>
</reference>